<feature type="transmembrane region" description="Helical" evidence="2">
    <location>
        <begin position="189"/>
        <end position="206"/>
    </location>
</feature>
<proteinExistence type="predicted"/>
<reference evidence="3" key="1">
    <citation type="submission" date="2021-01" db="EMBL/GenBank/DDBJ databases">
        <authorList>
            <person name="Corre E."/>
            <person name="Pelletier E."/>
            <person name="Niang G."/>
            <person name="Scheremetjew M."/>
            <person name="Finn R."/>
            <person name="Kale V."/>
            <person name="Holt S."/>
            <person name="Cochrane G."/>
            <person name="Meng A."/>
            <person name="Brown T."/>
            <person name="Cohen L."/>
        </authorList>
    </citation>
    <scope>NUCLEOTIDE SEQUENCE</scope>
    <source>
        <strain evidence="3">GSO104</strain>
    </source>
</reference>
<organism evidence="3">
    <name type="scientific">Ditylum brightwellii</name>
    <dbReference type="NCBI Taxonomy" id="49249"/>
    <lineage>
        <taxon>Eukaryota</taxon>
        <taxon>Sar</taxon>
        <taxon>Stramenopiles</taxon>
        <taxon>Ochrophyta</taxon>
        <taxon>Bacillariophyta</taxon>
        <taxon>Mediophyceae</taxon>
        <taxon>Lithodesmiophycidae</taxon>
        <taxon>Lithodesmiales</taxon>
        <taxon>Lithodesmiaceae</taxon>
        <taxon>Ditylum</taxon>
    </lineage>
</organism>
<protein>
    <submittedName>
        <fullName evidence="3">Uncharacterized protein</fullName>
    </submittedName>
</protein>
<feature type="region of interest" description="Disordered" evidence="1">
    <location>
        <begin position="415"/>
        <end position="436"/>
    </location>
</feature>
<feature type="transmembrane region" description="Helical" evidence="2">
    <location>
        <begin position="23"/>
        <end position="48"/>
    </location>
</feature>
<dbReference type="EMBL" id="HBNS01012279">
    <property type="protein sequence ID" value="CAE4597724.1"/>
    <property type="molecule type" value="Transcribed_RNA"/>
</dbReference>
<feature type="transmembrane region" description="Helical" evidence="2">
    <location>
        <begin position="248"/>
        <end position="270"/>
    </location>
</feature>
<evidence type="ECO:0000313" key="3">
    <source>
        <dbReference type="EMBL" id="CAE4597724.1"/>
    </source>
</evidence>
<keyword evidence="2" id="KW-0812">Transmembrane</keyword>
<name>A0A7S4R120_9STRA</name>
<feature type="transmembrane region" description="Helical" evidence="2">
    <location>
        <begin position="60"/>
        <end position="84"/>
    </location>
</feature>
<feature type="transmembrane region" description="Helical" evidence="2">
    <location>
        <begin position="290"/>
        <end position="310"/>
    </location>
</feature>
<feature type="transmembrane region" description="Helical" evidence="2">
    <location>
        <begin position="152"/>
        <end position="177"/>
    </location>
</feature>
<evidence type="ECO:0000256" key="1">
    <source>
        <dbReference type="SAM" id="MobiDB-lite"/>
    </source>
</evidence>
<feature type="transmembrane region" description="Helical" evidence="2">
    <location>
        <begin position="341"/>
        <end position="369"/>
    </location>
</feature>
<evidence type="ECO:0000256" key="2">
    <source>
        <dbReference type="SAM" id="Phobius"/>
    </source>
</evidence>
<gene>
    <name evidence="3" type="ORF">DBRI00130_LOCUS9912</name>
</gene>
<accession>A0A7S4R120</accession>
<sequence>MRGPPPPPMSDADFVPTFFSIGFLYNASFFALYFDSVFACAWLCEALLSRIPKENIPLRTLVWALMFTLLPLAVVPAELFRYIVESYTNKKGQTFGDLLVSNLGRAIIQEYIIYYFFAVISALLVFIWFYTHHRCRLRRNTNEAAASKTADALTMSVAVFFVELFFVIADWIGFYNIGTTRARIQLIDVSRVASLLALFYFFVLVLRKYQKIREKEEEERVEIYNQPLTPDNIYQDLSLDPFKFYQSVLVFASQFILFTIYDSAFFDLLSNLSMDAESGFAISLRNGWRGWVYFISATMIMMQFVINTGFSKSFRDSTNFWGSAIAFHRDPKNHTSYKRRISIMILFFFDTTVNAQMLVFLVTIIPFVATFGNEPIDFVLNLVAALYILELDDFPAPRQEPPPVHLHVNHNRDITFDSDDQTNENDDGEFFNEDVR</sequence>
<dbReference type="AlphaFoldDB" id="A0A7S4R120"/>
<feature type="compositionally biased region" description="Acidic residues" evidence="1">
    <location>
        <begin position="416"/>
        <end position="436"/>
    </location>
</feature>
<feature type="transmembrane region" description="Helical" evidence="2">
    <location>
        <begin position="112"/>
        <end position="131"/>
    </location>
</feature>
<keyword evidence="2" id="KW-0472">Membrane</keyword>
<keyword evidence="2" id="KW-1133">Transmembrane helix</keyword>